<dbReference type="InterPro" id="IPR036259">
    <property type="entry name" value="MFS_trans_sf"/>
</dbReference>
<feature type="transmembrane region" description="Helical" evidence="8">
    <location>
        <begin position="91"/>
        <end position="109"/>
    </location>
</feature>
<keyword evidence="5" id="KW-0653">Protein transport</keyword>
<gene>
    <name evidence="11" type="primary">dtpA_1</name>
    <name evidence="10" type="ORF">Lmor_0930</name>
    <name evidence="11" type="ORF">NCTC12239_00989</name>
</gene>
<keyword evidence="12" id="KW-1185">Reference proteome</keyword>
<dbReference type="GO" id="GO:0004035">
    <property type="term" value="F:alkaline phosphatase activity"/>
    <property type="evidence" value="ECO:0007669"/>
    <property type="project" value="UniProtKB-EC"/>
</dbReference>
<evidence type="ECO:0000256" key="1">
    <source>
        <dbReference type="ARBA" id="ARBA00004651"/>
    </source>
</evidence>
<organism evidence="11 13">
    <name type="scientific">Legionella moravica</name>
    <dbReference type="NCBI Taxonomy" id="39962"/>
    <lineage>
        <taxon>Bacteria</taxon>
        <taxon>Pseudomonadati</taxon>
        <taxon>Pseudomonadota</taxon>
        <taxon>Gammaproteobacteria</taxon>
        <taxon>Legionellales</taxon>
        <taxon>Legionellaceae</taxon>
        <taxon>Legionella</taxon>
    </lineage>
</organism>
<evidence type="ECO:0000256" key="2">
    <source>
        <dbReference type="ARBA" id="ARBA00022448"/>
    </source>
</evidence>
<feature type="transmembrane region" description="Helical" evidence="8">
    <location>
        <begin position="251"/>
        <end position="268"/>
    </location>
</feature>
<feature type="transmembrane region" description="Helical" evidence="8">
    <location>
        <begin position="465"/>
        <end position="485"/>
    </location>
</feature>
<dbReference type="EMBL" id="LNYN01000014">
    <property type="protein sequence ID" value="KTD35483.1"/>
    <property type="molecule type" value="Genomic_DNA"/>
</dbReference>
<feature type="transmembrane region" description="Helical" evidence="8">
    <location>
        <begin position="226"/>
        <end position="245"/>
    </location>
</feature>
<feature type="transmembrane region" description="Helical" evidence="8">
    <location>
        <begin position="115"/>
        <end position="133"/>
    </location>
</feature>
<proteinExistence type="predicted"/>
<dbReference type="EC" id="3.1.3.1" evidence="10 11"/>
<keyword evidence="4 8" id="KW-0812">Transmembrane</keyword>
<evidence type="ECO:0000313" key="12">
    <source>
        <dbReference type="Proteomes" id="UP000054985"/>
    </source>
</evidence>
<protein>
    <submittedName>
        <fullName evidence="10">Proton-dependent oligopeptide transporter (POT family)</fullName>
        <ecNumber evidence="10 11">3.1.3.1</ecNumber>
    </submittedName>
    <submittedName>
        <fullName evidence="11">Putative Alkaline phosphatase</fullName>
    </submittedName>
</protein>
<dbReference type="Pfam" id="PF00854">
    <property type="entry name" value="PTR2"/>
    <property type="match status" value="1"/>
</dbReference>
<keyword evidence="7 8" id="KW-0472">Membrane</keyword>
<feature type="domain" description="Major facilitator superfamily (MFS) profile" evidence="9">
    <location>
        <begin position="24"/>
        <end position="490"/>
    </location>
</feature>
<evidence type="ECO:0000259" key="9">
    <source>
        <dbReference type="PROSITE" id="PS50850"/>
    </source>
</evidence>
<dbReference type="GO" id="GO:0005886">
    <property type="term" value="C:plasma membrane"/>
    <property type="evidence" value="ECO:0007669"/>
    <property type="project" value="UniProtKB-SubCell"/>
</dbReference>
<feature type="transmembrane region" description="Helical" evidence="8">
    <location>
        <begin position="325"/>
        <end position="345"/>
    </location>
</feature>
<dbReference type="NCBIfam" id="TIGR00924">
    <property type="entry name" value="yjdL_sub1_fam"/>
    <property type="match status" value="1"/>
</dbReference>
<feature type="transmembrane region" description="Helical" evidence="8">
    <location>
        <begin position="390"/>
        <end position="414"/>
    </location>
</feature>
<comment type="subcellular location">
    <subcellularLocation>
        <location evidence="1">Cell membrane</location>
        <topology evidence="1">Multi-pass membrane protein</topology>
    </subcellularLocation>
</comment>
<keyword evidence="5" id="KW-0571">Peptide transport</keyword>
<reference evidence="11 13" key="2">
    <citation type="submission" date="2018-06" db="EMBL/GenBank/DDBJ databases">
        <authorList>
            <consortium name="Pathogen Informatics"/>
            <person name="Doyle S."/>
        </authorList>
    </citation>
    <scope>NUCLEOTIDE SEQUENCE [LARGE SCALE GENOMIC DNA]</scope>
    <source>
        <strain evidence="11 13">NCTC12239</strain>
    </source>
</reference>
<dbReference type="SUPFAM" id="SSF103473">
    <property type="entry name" value="MFS general substrate transporter"/>
    <property type="match status" value="1"/>
</dbReference>
<evidence type="ECO:0000256" key="6">
    <source>
        <dbReference type="ARBA" id="ARBA00022989"/>
    </source>
</evidence>
<name>A0A378K2J2_9GAMM</name>
<dbReference type="PROSITE" id="PS50850">
    <property type="entry name" value="MFS"/>
    <property type="match status" value="1"/>
</dbReference>
<reference evidence="10 12" key="1">
    <citation type="submission" date="2015-11" db="EMBL/GenBank/DDBJ databases">
        <title>Genomic analysis of 38 Legionella species identifies large and diverse effector repertoires.</title>
        <authorList>
            <person name="Burstein D."/>
            <person name="Amaro F."/>
            <person name="Zusman T."/>
            <person name="Lifshitz Z."/>
            <person name="Cohen O."/>
            <person name="Gilbert J.A."/>
            <person name="Pupko T."/>
            <person name="Shuman H.A."/>
            <person name="Segal G."/>
        </authorList>
    </citation>
    <scope>NUCLEOTIDE SEQUENCE [LARGE SCALE GENOMIC DNA]</scope>
    <source>
        <strain evidence="10 12">ATCC 43877</strain>
    </source>
</reference>
<evidence type="ECO:0000256" key="7">
    <source>
        <dbReference type="ARBA" id="ARBA00023136"/>
    </source>
</evidence>
<dbReference type="InterPro" id="IPR050171">
    <property type="entry name" value="MFS_Transporters"/>
</dbReference>
<dbReference type="AlphaFoldDB" id="A0A378K2J2"/>
<dbReference type="GO" id="GO:1904680">
    <property type="term" value="F:peptide transmembrane transporter activity"/>
    <property type="evidence" value="ECO:0007669"/>
    <property type="project" value="InterPro"/>
</dbReference>
<dbReference type="Proteomes" id="UP000254040">
    <property type="component" value="Unassembled WGS sequence"/>
</dbReference>
<dbReference type="InterPro" id="IPR020846">
    <property type="entry name" value="MFS_dom"/>
</dbReference>
<evidence type="ECO:0000256" key="4">
    <source>
        <dbReference type="ARBA" id="ARBA00022692"/>
    </source>
</evidence>
<dbReference type="PANTHER" id="PTHR23517">
    <property type="entry name" value="RESISTANCE PROTEIN MDTM, PUTATIVE-RELATED-RELATED"/>
    <property type="match status" value="1"/>
</dbReference>
<dbReference type="InterPro" id="IPR005279">
    <property type="entry name" value="Dipep/tripep_permease"/>
</dbReference>
<dbReference type="Proteomes" id="UP000054985">
    <property type="component" value="Unassembled WGS sequence"/>
</dbReference>
<evidence type="ECO:0000256" key="3">
    <source>
        <dbReference type="ARBA" id="ARBA00022475"/>
    </source>
</evidence>
<feature type="transmembrane region" description="Helical" evidence="8">
    <location>
        <begin position="154"/>
        <end position="174"/>
    </location>
</feature>
<evidence type="ECO:0000256" key="8">
    <source>
        <dbReference type="SAM" id="Phobius"/>
    </source>
</evidence>
<dbReference type="Gene3D" id="1.20.1250.20">
    <property type="entry name" value="MFS general substrate transporter like domains"/>
    <property type="match status" value="1"/>
</dbReference>
<keyword evidence="3" id="KW-1003">Cell membrane</keyword>
<feature type="transmembrane region" description="Helical" evidence="8">
    <location>
        <begin position="280"/>
        <end position="297"/>
    </location>
</feature>
<keyword evidence="11" id="KW-0378">Hydrolase</keyword>
<evidence type="ECO:0000313" key="11">
    <source>
        <dbReference type="EMBL" id="STX62071.1"/>
    </source>
</evidence>
<feature type="transmembrane region" description="Helical" evidence="8">
    <location>
        <begin position="180"/>
        <end position="205"/>
    </location>
</feature>
<dbReference type="STRING" id="39962.Lmor_0930"/>
<feature type="transmembrane region" description="Helical" evidence="8">
    <location>
        <begin position="357"/>
        <end position="378"/>
    </location>
</feature>
<feature type="transmembrane region" description="Helical" evidence="8">
    <location>
        <begin position="64"/>
        <end position="84"/>
    </location>
</feature>
<keyword evidence="6 8" id="KW-1133">Transmembrane helix</keyword>
<dbReference type="InterPro" id="IPR000109">
    <property type="entry name" value="POT_fam"/>
</dbReference>
<evidence type="ECO:0000256" key="5">
    <source>
        <dbReference type="ARBA" id="ARBA00022856"/>
    </source>
</evidence>
<evidence type="ECO:0000313" key="10">
    <source>
        <dbReference type="EMBL" id="KTD35483.1"/>
    </source>
</evidence>
<dbReference type="GO" id="GO:0015833">
    <property type="term" value="P:peptide transport"/>
    <property type="evidence" value="ECO:0007669"/>
    <property type="project" value="UniProtKB-KW"/>
</dbReference>
<dbReference type="PANTHER" id="PTHR23517:SF15">
    <property type="entry name" value="PROTON-DEPENDENT OLIGOPEPTIDE FAMILY TRANSPORT PROTEIN"/>
    <property type="match status" value="1"/>
</dbReference>
<keyword evidence="2" id="KW-0813">Transport</keyword>
<accession>A0A378K2J2</accession>
<sequence>MIESPTKGMNGQKMIHAIQKMPKGVTALYFIQAFSTFSFAILYSSLSLYITQQLGFSSTISNNIVGLFLAFNYVLHLWGGVLGGRYLSNRLLFFITNIMQGAGILVLVLSGHSMLYIGLSLFLVGCGLNTTCYNSILTQRFKAEDEEQRDKAFFLSYAAMNVGFFAGYILSGFYDYSNEYQELFCISIITSIITAVIMMFFWSDFEDTDTPLRSITSPISRRKRELIGIASTIILVPLMIGFFHFSHFSNTVVVILSSIMLLVILFLGKKQKDKADFQKIKAFLILTITSIIFWMIYYTGPMGITLFIKNNVDKHFGGYELATQWIMNINAIVIIVGAPIVSIVINKLRSKGFNLSISIQFVWAFLILALSFFFLTLGVKFADSNGFSSLSWVILHLIAQSVAELLIGPVGYAMIGKISPVNLQGVLMGTWMMVSGVSASLSHYFSNAMVKTEVTDPLITNIDFLNVFNELGIWALLGAAFLYFFSGKIRRLIDDIDERQTKIKGTTA</sequence>
<feature type="transmembrane region" description="Helical" evidence="8">
    <location>
        <begin position="21"/>
        <end position="44"/>
    </location>
</feature>
<evidence type="ECO:0000313" key="13">
    <source>
        <dbReference type="Proteomes" id="UP000254040"/>
    </source>
</evidence>
<dbReference type="EMBL" id="UGOG01000001">
    <property type="protein sequence ID" value="STX62071.1"/>
    <property type="molecule type" value="Genomic_DNA"/>
</dbReference>
<feature type="transmembrane region" description="Helical" evidence="8">
    <location>
        <begin position="426"/>
        <end position="445"/>
    </location>
</feature>